<reference evidence="2 3" key="1">
    <citation type="submission" date="2023-03" db="EMBL/GenBank/DDBJ databases">
        <authorList>
            <person name="Kaur S."/>
            <person name="Espinosa-Saiz D."/>
            <person name="Velazquez E."/>
            <person name="Menendez E."/>
            <person name="diCenzo G.C."/>
        </authorList>
    </citation>
    <scope>NUCLEOTIDE SEQUENCE [LARGE SCALE GENOMIC DNA]</scope>
    <source>
        <strain evidence="2 3">LMG 27395</strain>
    </source>
</reference>
<dbReference type="InterPro" id="IPR036849">
    <property type="entry name" value="Enolase-like_C_sf"/>
</dbReference>
<gene>
    <name evidence="2" type="ORF">PYH38_000961</name>
</gene>
<dbReference type="EMBL" id="CP120370">
    <property type="protein sequence ID" value="WEX81533.1"/>
    <property type="molecule type" value="Genomic_DNA"/>
</dbReference>
<organism evidence="2 3">
    <name type="scientific">Sinorhizobium numidicum</name>
    <dbReference type="NCBI Taxonomy" id="680248"/>
    <lineage>
        <taxon>Bacteria</taxon>
        <taxon>Pseudomonadati</taxon>
        <taxon>Pseudomonadota</taxon>
        <taxon>Alphaproteobacteria</taxon>
        <taxon>Hyphomicrobiales</taxon>
        <taxon>Rhizobiaceae</taxon>
        <taxon>Sinorhizobium/Ensifer group</taxon>
        <taxon>Sinorhizobium</taxon>
    </lineage>
</organism>
<dbReference type="Pfam" id="PF13378">
    <property type="entry name" value="MR_MLE_C"/>
    <property type="match status" value="1"/>
</dbReference>
<protein>
    <submittedName>
        <fullName evidence="2">Mandelate racemase</fullName>
    </submittedName>
</protein>
<sequence length="474" mass="51478">MTQAPRVRLVGAEFFERQVDFRFPFRFGAAHVERAPQAFVRVRIADEQGRQAAGWSAEMMMPKWFDKDPALSPEDNVDELRKSLRLAIEGMLARKANTPFGLHAALEADHHGAAARQGLPALVASYGLALVDRAIIDALCRLKGVSVIEAVKTNLLGITDETAPDLAGFDLARFLSGLAPSPKLAVRHTVGLADALRASDIEPSHRLKDGLPHTLEEVIAAYGHRFFKIKVSGRPEQDVERLLAVASLLDDRLDAYQVTLDGNEQFQSSDAVADLLDRIEKEPLLKRLRASILFFEQPIARAEALSTAVAAIADRVPLEIDESDGDVGAFLRARELGYTGISSKSCKGFYRSLINRARIEKWNTEVGSARYFISAEDLTTQAGLALQQDLVLAALTGVGHIERNGHHYVDGMAQAPAGEQAAYLAAHGDLYQEAGARARLAIKAGEITFGSVLRAIGLGSSVEPDWPSMAAGRT</sequence>
<evidence type="ECO:0000313" key="2">
    <source>
        <dbReference type="EMBL" id="WEX81533.1"/>
    </source>
</evidence>
<dbReference type="InterPro" id="IPR029065">
    <property type="entry name" value="Enolase_C-like"/>
</dbReference>
<proteinExistence type="predicted"/>
<name>A0ABY8CW67_9HYPH</name>
<evidence type="ECO:0000259" key="1">
    <source>
        <dbReference type="Pfam" id="PF13378"/>
    </source>
</evidence>
<evidence type="ECO:0000313" key="3">
    <source>
        <dbReference type="Proteomes" id="UP001235547"/>
    </source>
</evidence>
<dbReference type="Proteomes" id="UP001235547">
    <property type="component" value="Chromosome 2"/>
</dbReference>
<dbReference type="SUPFAM" id="SSF51604">
    <property type="entry name" value="Enolase C-terminal domain-like"/>
    <property type="match status" value="1"/>
</dbReference>
<keyword evidence="3" id="KW-1185">Reference proteome</keyword>
<accession>A0ABY8CW67</accession>
<dbReference type="Gene3D" id="3.20.20.120">
    <property type="entry name" value="Enolase-like C-terminal domain"/>
    <property type="match status" value="1"/>
</dbReference>
<dbReference type="RefSeq" id="WP_280732288.1">
    <property type="nucleotide sequence ID" value="NZ_CP120367.1"/>
</dbReference>
<feature type="domain" description="Enolase C-terminal" evidence="1">
    <location>
        <begin position="215"/>
        <end position="339"/>
    </location>
</feature>